<feature type="domain" description="BLUF" evidence="1">
    <location>
        <begin position="1"/>
        <end position="93"/>
    </location>
</feature>
<dbReference type="EMBL" id="SSGG01000070">
    <property type="protein sequence ID" value="TXI37014.1"/>
    <property type="molecule type" value="Genomic_DNA"/>
</dbReference>
<dbReference type="SMART" id="SM01034">
    <property type="entry name" value="BLUF"/>
    <property type="match status" value="1"/>
</dbReference>
<proteinExistence type="predicted"/>
<dbReference type="Proteomes" id="UP000321374">
    <property type="component" value="Unassembled WGS sequence"/>
</dbReference>
<evidence type="ECO:0000313" key="3">
    <source>
        <dbReference type="Proteomes" id="UP000321374"/>
    </source>
</evidence>
<dbReference type="OrthoDB" id="557705at2"/>
<reference evidence="2 3" key="1">
    <citation type="submission" date="2018-09" db="EMBL/GenBank/DDBJ databases">
        <title>Metagenome Assembled Genomes from an Advanced Water Purification Facility.</title>
        <authorList>
            <person name="Stamps B.W."/>
            <person name="Spear J.R."/>
        </authorList>
    </citation>
    <scope>NUCLEOTIDE SEQUENCE [LARGE SCALE GENOMIC DNA]</scope>
    <source>
        <strain evidence="2">Bin_42_2</strain>
    </source>
</reference>
<evidence type="ECO:0000313" key="2">
    <source>
        <dbReference type="EMBL" id="TXI37014.1"/>
    </source>
</evidence>
<dbReference type="GO" id="GO:0009882">
    <property type="term" value="F:blue light photoreceptor activity"/>
    <property type="evidence" value="ECO:0007669"/>
    <property type="project" value="InterPro"/>
</dbReference>
<sequence length="128" mass="14727">MKFVLYTSVLNQEHYDVMAVPDIVRTARTENSIHGITGVLLFDGLNFTQYFEGEEEAVDVLWHNIQRDKRHKNIIVVLTGHQEGRLYDDWGMGYIDISDNEIDIESCISAADFSVDTFKQTISRLDVE</sequence>
<comment type="caution">
    <text evidence="2">The sequence shown here is derived from an EMBL/GenBank/DDBJ whole genome shotgun (WGS) entry which is preliminary data.</text>
</comment>
<dbReference type="InterPro" id="IPR007024">
    <property type="entry name" value="BLUF_domain"/>
</dbReference>
<name>A0A5C7WK26_METME</name>
<dbReference type="GO" id="GO:0071949">
    <property type="term" value="F:FAD binding"/>
    <property type="evidence" value="ECO:0007669"/>
    <property type="project" value="InterPro"/>
</dbReference>
<dbReference type="AlphaFoldDB" id="A0A5C7WK26"/>
<gene>
    <name evidence="2" type="ORF">E6Q51_04270</name>
</gene>
<dbReference type="STRING" id="1122236.GCA_000378225_00534"/>
<dbReference type="Gene3D" id="3.30.70.100">
    <property type="match status" value="1"/>
</dbReference>
<dbReference type="Pfam" id="PF04940">
    <property type="entry name" value="BLUF"/>
    <property type="match status" value="1"/>
</dbReference>
<dbReference type="SUPFAM" id="SSF54975">
    <property type="entry name" value="Acylphosphatase/BLUF domain-like"/>
    <property type="match status" value="1"/>
</dbReference>
<organism evidence="2 3">
    <name type="scientific">Methylophilus methylotrophus</name>
    <name type="common">Bacterium W3A1</name>
    <dbReference type="NCBI Taxonomy" id="17"/>
    <lineage>
        <taxon>Bacteria</taxon>
        <taxon>Pseudomonadati</taxon>
        <taxon>Pseudomonadota</taxon>
        <taxon>Betaproteobacteria</taxon>
        <taxon>Nitrosomonadales</taxon>
        <taxon>Methylophilaceae</taxon>
        <taxon>Methylophilus</taxon>
    </lineage>
</organism>
<protein>
    <submittedName>
        <fullName evidence="2">BLUF domain-containing protein</fullName>
    </submittedName>
</protein>
<evidence type="ECO:0000259" key="1">
    <source>
        <dbReference type="PROSITE" id="PS50925"/>
    </source>
</evidence>
<dbReference type="PROSITE" id="PS50925">
    <property type="entry name" value="BLUF"/>
    <property type="match status" value="1"/>
</dbReference>
<accession>A0A5C7WK26</accession>
<dbReference type="InterPro" id="IPR036046">
    <property type="entry name" value="Acylphosphatase-like_dom_sf"/>
</dbReference>